<dbReference type="FunFam" id="1.25.40.10:FF:000280">
    <property type="entry name" value="Pentatricopeptide repeat-containing protein"/>
    <property type="match status" value="1"/>
</dbReference>
<dbReference type="GO" id="GO:0009451">
    <property type="term" value="P:RNA modification"/>
    <property type="evidence" value="ECO:0007669"/>
    <property type="project" value="InterPro"/>
</dbReference>
<dbReference type="Proteomes" id="UP000652761">
    <property type="component" value="Unassembled WGS sequence"/>
</dbReference>
<comment type="caution">
    <text evidence="5">The sequence shown here is derived from an EMBL/GenBank/DDBJ whole genome shotgun (WGS) entry which is preliminary data.</text>
</comment>
<dbReference type="InterPro" id="IPR046960">
    <property type="entry name" value="PPR_At4g14850-like_plant"/>
</dbReference>
<evidence type="ECO:0000256" key="2">
    <source>
        <dbReference type="ARBA" id="ARBA00061659"/>
    </source>
</evidence>
<accession>A0A843X3Y7</accession>
<feature type="repeat" description="PPR" evidence="3">
    <location>
        <begin position="182"/>
        <end position="216"/>
    </location>
</feature>
<keyword evidence="1" id="KW-0677">Repeat</keyword>
<gene>
    <name evidence="5" type="ORF">Taro_046306</name>
</gene>
<evidence type="ECO:0000256" key="1">
    <source>
        <dbReference type="ARBA" id="ARBA00022737"/>
    </source>
</evidence>
<dbReference type="Pfam" id="PF01535">
    <property type="entry name" value="PPR"/>
    <property type="match status" value="3"/>
</dbReference>
<proteinExistence type="inferred from homology"/>
<feature type="domain" description="DYW" evidence="4">
    <location>
        <begin position="600"/>
        <end position="692"/>
    </location>
</feature>
<dbReference type="OrthoDB" id="185373at2759"/>
<dbReference type="GO" id="GO:0008270">
    <property type="term" value="F:zinc ion binding"/>
    <property type="evidence" value="ECO:0007669"/>
    <property type="project" value="InterPro"/>
</dbReference>
<feature type="repeat" description="PPR" evidence="3">
    <location>
        <begin position="284"/>
        <end position="318"/>
    </location>
</feature>
<dbReference type="InterPro" id="IPR002885">
    <property type="entry name" value="PPR_rpt"/>
</dbReference>
<feature type="repeat" description="PPR" evidence="3">
    <location>
        <begin position="81"/>
        <end position="115"/>
    </location>
</feature>
<feature type="repeat" description="PPR" evidence="3">
    <location>
        <begin position="354"/>
        <end position="384"/>
    </location>
</feature>
<keyword evidence="6" id="KW-1185">Reference proteome</keyword>
<dbReference type="AlphaFoldDB" id="A0A843X3Y7"/>
<dbReference type="InterPro" id="IPR011990">
    <property type="entry name" value="TPR-like_helical_dom_sf"/>
</dbReference>
<dbReference type="GO" id="GO:0003723">
    <property type="term" value="F:RNA binding"/>
    <property type="evidence" value="ECO:0007669"/>
    <property type="project" value="InterPro"/>
</dbReference>
<feature type="repeat" description="PPR" evidence="3">
    <location>
        <begin position="385"/>
        <end position="419"/>
    </location>
</feature>
<dbReference type="Pfam" id="PF12854">
    <property type="entry name" value="PPR_1"/>
    <property type="match status" value="1"/>
</dbReference>
<sequence>MRRGKSTLADAAVAARIFPEHLNSLFPLCSTLPRLKQLHAQILIHGVQSLVYVGSKLAKVYLDLDHLRSARQLFDQIPIKNAHAWNTIISGYSTNRDLSEVLRLYGLMREGNHRPDSYSLVFVIRACTGLSALRAGSCAHCDALRAGLDAHRHVAPALVKMYTELGSLDDARKVADNVSTARSVVWGLMMKGYLQWSKVTEVFGLFARMKDLGIELDPFSSLHLAQACGDVGAGKEGSAVHGLCVKKNFLDSDPCLQTSLVDMYAKTGMLACAQRLFEDASARDIVLWSSMVARLAQNGKPCEALQIFQRMMETTVMPNEIILASALLANTQLGTLLHGKSIHGYVIRNGFRLDVVTYTALLDMYAKCGSIGCAYKVFNEMHVRNVFSWSAIIGGFGAHGMCSKALSLFNQMKLESIAPNSITFVSVLSACSHCGRVQEGRRHFQSMSKDYGITPKDEHYSCMVDLLGRAGLIDEAVNLINDIPAPPGASVWGALLGACRIHKRVQLAEKSASKLFILEPNQPGAYVLLSNIYAAAGMWDMVKKMRTMMTEKGLQKTFGFSSIEIRKKVYIFSVKNILQYHNTALGKVWCMLSSQMKALGYTPDISFALYNVDDEAKEEALCGHSEKLALACGLLNTGEGMPIRITKNLRVCGDCHTASKFVSLITEREIIMRDSKRFHHFKDEVCSCGDYW</sequence>
<dbReference type="Gene3D" id="1.25.40.10">
    <property type="entry name" value="Tetratricopeptide repeat domain"/>
    <property type="match status" value="5"/>
</dbReference>
<dbReference type="Pfam" id="PF14432">
    <property type="entry name" value="DYW_deaminase"/>
    <property type="match status" value="1"/>
</dbReference>
<evidence type="ECO:0000313" key="5">
    <source>
        <dbReference type="EMBL" id="MQM13381.1"/>
    </source>
</evidence>
<feature type="repeat" description="PPR" evidence="3">
    <location>
        <begin position="420"/>
        <end position="455"/>
    </location>
</feature>
<dbReference type="PROSITE" id="PS51375">
    <property type="entry name" value="PPR"/>
    <property type="match status" value="6"/>
</dbReference>
<dbReference type="Pfam" id="PF13041">
    <property type="entry name" value="PPR_2"/>
    <property type="match status" value="2"/>
</dbReference>
<dbReference type="PANTHER" id="PTHR47926:SF344">
    <property type="entry name" value="OS07G0636900 PROTEIN"/>
    <property type="match status" value="1"/>
</dbReference>
<evidence type="ECO:0000256" key="3">
    <source>
        <dbReference type="PROSITE-ProRule" id="PRU00708"/>
    </source>
</evidence>
<reference evidence="5" key="1">
    <citation type="submission" date="2017-07" db="EMBL/GenBank/DDBJ databases">
        <title>Taro Niue Genome Assembly and Annotation.</title>
        <authorList>
            <person name="Atibalentja N."/>
            <person name="Keating K."/>
            <person name="Fields C.J."/>
        </authorList>
    </citation>
    <scope>NUCLEOTIDE SEQUENCE</scope>
    <source>
        <strain evidence="5">Niue_2</strain>
        <tissue evidence="5">Leaf</tissue>
    </source>
</reference>
<dbReference type="Pfam" id="PF20431">
    <property type="entry name" value="E_motif"/>
    <property type="match status" value="1"/>
</dbReference>
<organism evidence="5 6">
    <name type="scientific">Colocasia esculenta</name>
    <name type="common">Wild taro</name>
    <name type="synonym">Arum esculentum</name>
    <dbReference type="NCBI Taxonomy" id="4460"/>
    <lineage>
        <taxon>Eukaryota</taxon>
        <taxon>Viridiplantae</taxon>
        <taxon>Streptophyta</taxon>
        <taxon>Embryophyta</taxon>
        <taxon>Tracheophyta</taxon>
        <taxon>Spermatophyta</taxon>
        <taxon>Magnoliopsida</taxon>
        <taxon>Liliopsida</taxon>
        <taxon>Araceae</taxon>
        <taxon>Aroideae</taxon>
        <taxon>Colocasieae</taxon>
        <taxon>Colocasia</taxon>
    </lineage>
</organism>
<dbReference type="EMBL" id="NMUH01005670">
    <property type="protein sequence ID" value="MQM13381.1"/>
    <property type="molecule type" value="Genomic_DNA"/>
</dbReference>
<name>A0A843X3Y7_COLES</name>
<comment type="similarity">
    <text evidence="2">Belongs to the PPR family. PCMP-E subfamily.</text>
</comment>
<dbReference type="InterPro" id="IPR046848">
    <property type="entry name" value="E_motif"/>
</dbReference>
<dbReference type="PANTHER" id="PTHR47926">
    <property type="entry name" value="PENTATRICOPEPTIDE REPEAT-CONTAINING PROTEIN"/>
    <property type="match status" value="1"/>
</dbReference>
<dbReference type="FunFam" id="1.25.40.10:FF:000031">
    <property type="entry name" value="Pentatricopeptide repeat-containing protein mitochondrial"/>
    <property type="match status" value="1"/>
</dbReference>
<evidence type="ECO:0000313" key="6">
    <source>
        <dbReference type="Proteomes" id="UP000652761"/>
    </source>
</evidence>
<dbReference type="NCBIfam" id="TIGR00756">
    <property type="entry name" value="PPR"/>
    <property type="match status" value="4"/>
</dbReference>
<evidence type="ECO:0000259" key="4">
    <source>
        <dbReference type="Pfam" id="PF14432"/>
    </source>
</evidence>
<dbReference type="InterPro" id="IPR032867">
    <property type="entry name" value="DYW_dom"/>
</dbReference>
<protein>
    <recommendedName>
        <fullName evidence="4">DYW domain-containing protein</fullName>
    </recommendedName>
</protein>